<feature type="compositionally biased region" description="Basic and acidic residues" evidence="1">
    <location>
        <begin position="137"/>
        <end position="146"/>
    </location>
</feature>
<dbReference type="VEuPathDB" id="FungiDB:UMAG_04804"/>
<proteinExistence type="predicted"/>
<dbReference type="Proteomes" id="UP000000561">
    <property type="component" value="Chromosome 17"/>
</dbReference>
<accession>A0A0D1DS85</accession>
<evidence type="ECO:0000313" key="2">
    <source>
        <dbReference type="EMBL" id="KIS66741.1"/>
    </source>
</evidence>
<organism evidence="2 3">
    <name type="scientific">Mycosarcoma maydis</name>
    <name type="common">Corn smut fungus</name>
    <name type="synonym">Ustilago maydis</name>
    <dbReference type="NCBI Taxonomy" id="5270"/>
    <lineage>
        <taxon>Eukaryota</taxon>
        <taxon>Fungi</taxon>
        <taxon>Dikarya</taxon>
        <taxon>Basidiomycota</taxon>
        <taxon>Ustilaginomycotina</taxon>
        <taxon>Ustilaginomycetes</taxon>
        <taxon>Ustilaginales</taxon>
        <taxon>Ustilaginaceae</taxon>
        <taxon>Mycosarcoma</taxon>
    </lineage>
</organism>
<protein>
    <submittedName>
        <fullName evidence="2">Uncharacterized protein</fullName>
    </submittedName>
</protein>
<reference evidence="2 3" key="1">
    <citation type="journal article" date="2006" name="Nature">
        <title>Insights from the genome of the biotrophic fungal plant pathogen Ustilago maydis.</title>
        <authorList>
            <person name="Kamper J."/>
            <person name="Kahmann R."/>
            <person name="Bolker M."/>
            <person name="Ma L.J."/>
            <person name="Brefort T."/>
            <person name="Saville B.J."/>
            <person name="Banuett F."/>
            <person name="Kronstad J.W."/>
            <person name="Gold S.E."/>
            <person name="Muller O."/>
            <person name="Perlin M.H."/>
            <person name="Wosten H.A."/>
            <person name="de Vries R."/>
            <person name="Ruiz-Herrera J."/>
            <person name="Reynaga-Pena C.G."/>
            <person name="Snetselaar K."/>
            <person name="McCann M."/>
            <person name="Perez-Martin J."/>
            <person name="Feldbrugge M."/>
            <person name="Basse C.W."/>
            <person name="Steinberg G."/>
            <person name="Ibeas J.I."/>
            <person name="Holloman W."/>
            <person name="Guzman P."/>
            <person name="Farman M."/>
            <person name="Stajich J.E."/>
            <person name="Sentandreu R."/>
            <person name="Gonzalez-Prieto J.M."/>
            <person name="Kennell J.C."/>
            <person name="Molina L."/>
            <person name="Schirawski J."/>
            <person name="Mendoza-Mendoza A."/>
            <person name="Greilinger D."/>
            <person name="Munch K."/>
            <person name="Rossel N."/>
            <person name="Scherer M."/>
            <person name="Vranes M."/>
            <person name="Ladendorf O."/>
            <person name="Vincon V."/>
            <person name="Fuchs U."/>
            <person name="Sandrock B."/>
            <person name="Meng S."/>
            <person name="Ho E.C."/>
            <person name="Cahill M.J."/>
            <person name="Boyce K.J."/>
            <person name="Klose J."/>
            <person name="Klosterman S.J."/>
            <person name="Deelstra H.J."/>
            <person name="Ortiz-Castellanos L."/>
            <person name="Li W."/>
            <person name="Sanchez-Alonso P."/>
            <person name="Schreier P.H."/>
            <person name="Hauser-Hahn I."/>
            <person name="Vaupel M."/>
            <person name="Koopmann E."/>
            <person name="Friedrich G."/>
            <person name="Voss H."/>
            <person name="Schluter T."/>
            <person name="Margolis J."/>
            <person name="Platt D."/>
            <person name="Swimmer C."/>
            <person name="Gnirke A."/>
            <person name="Chen F."/>
            <person name="Vysotskaia V."/>
            <person name="Mannhaupt G."/>
            <person name="Guldener U."/>
            <person name="Munsterkotter M."/>
            <person name="Haase D."/>
            <person name="Oesterheld M."/>
            <person name="Mewes H.W."/>
            <person name="Mauceli E.W."/>
            <person name="DeCaprio D."/>
            <person name="Wade C.M."/>
            <person name="Butler J."/>
            <person name="Young S."/>
            <person name="Jaffe D.B."/>
            <person name="Calvo S."/>
            <person name="Nusbaum C."/>
            <person name="Galagan J."/>
            <person name="Birren B.W."/>
        </authorList>
    </citation>
    <scope>NUCLEOTIDE SEQUENCE [LARGE SCALE GENOMIC DNA]</scope>
    <source>
        <strain evidence="3">DSM 14603 / FGSC 9021 / UM521</strain>
    </source>
</reference>
<sequence>MSRIDPRIAAVDKTTGEMWVKMQPRFPAGSADKQEFMASNGLRTKPGGSTGTTTKASMLEATTSWTVAALLHPSHVQMKHTELDEQQKSSTFDPSQDFLTKMAASWQFKFAPAAHSRFGAKMSDSEEDVHAAGQHEGLIDRRTGHH</sequence>
<gene>
    <name evidence="2" type="ORF">UMAG_04804</name>
</gene>
<dbReference type="EMBL" id="CM003156">
    <property type="protein sequence ID" value="KIS66741.1"/>
    <property type="molecule type" value="Genomic_DNA"/>
</dbReference>
<name>A0A0D1DS85_MYCMD</name>
<evidence type="ECO:0000313" key="3">
    <source>
        <dbReference type="Proteomes" id="UP000000561"/>
    </source>
</evidence>
<feature type="region of interest" description="Disordered" evidence="1">
    <location>
        <begin position="121"/>
        <end position="146"/>
    </location>
</feature>
<dbReference type="AlphaFoldDB" id="A0A0D1DS85"/>
<dbReference type="RefSeq" id="XP_011391666.1">
    <property type="nucleotide sequence ID" value="XM_011393364.1"/>
</dbReference>
<dbReference type="GeneID" id="23564870"/>
<keyword evidence="3" id="KW-1185">Reference proteome</keyword>
<dbReference type="InParanoid" id="A0A0D1DS85"/>
<dbReference type="KEGG" id="uma:UMAG_04804"/>
<evidence type="ECO:0000256" key="1">
    <source>
        <dbReference type="SAM" id="MobiDB-lite"/>
    </source>
</evidence>